<feature type="transmembrane region" description="Helical" evidence="1">
    <location>
        <begin position="171"/>
        <end position="188"/>
    </location>
</feature>
<dbReference type="InterPro" id="IPR002656">
    <property type="entry name" value="Acyl_transf_3_dom"/>
</dbReference>
<evidence type="ECO:0000313" key="4">
    <source>
        <dbReference type="EMBL" id="MDT0275043.1"/>
    </source>
</evidence>
<keyword evidence="4" id="KW-0808">Transferase</keyword>
<dbReference type="InterPro" id="IPR043968">
    <property type="entry name" value="SGNH"/>
</dbReference>
<keyword evidence="4" id="KW-0012">Acyltransferase</keyword>
<evidence type="ECO:0000259" key="3">
    <source>
        <dbReference type="Pfam" id="PF19040"/>
    </source>
</evidence>
<dbReference type="EMBL" id="JAVREI010000001">
    <property type="protein sequence ID" value="MDT0275043.1"/>
    <property type="molecule type" value="Genomic_DNA"/>
</dbReference>
<comment type="caution">
    <text evidence="4">The sequence shown here is derived from an EMBL/GenBank/DDBJ whole genome shotgun (WGS) entry which is preliminary data.</text>
</comment>
<name>A0ABU2K4D7_9ACTN</name>
<protein>
    <submittedName>
        <fullName evidence="4">Acyltransferase family protein</fullName>
        <ecNumber evidence="4">2.3.1.-</ecNumber>
    </submittedName>
</protein>
<reference evidence="5" key="1">
    <citation type="submission" date="2023-07" db="EMBL/GenBank/DDBJ databases">
        <title>30 novel species of actinomycetes from the DSMZ collection.</title>
        <authorList>
            <person name="Nouioui I."/>
        </authorList>
    </citation>
    <scope>NUCLEOTIDE SEQUENCE [LARGE SCALE GENOMIC DNA]</scope>
    <source>
        <strain evidence="5">DSM 46792</strain>
    </source>
</reference>
<feature type="transmembrane region" description="Helical" evidence="1">
    <location>
        <begin position="256"/>
        <end position="278"/>
    </location>
</feature>
<dbReference type="InterPro" id="IPR050879">
    <property type="entry name" value="Acyltransferase_3"/>
</dbReference>
<dbReference type="Pfam" id="PF19040">
    <property type="entry name" value="SGNH"/>
    <property type="match status" value="1"/>
</dbReference>
<keyword evidence="1" id="KW-0472">Membrane</keyword>
<keyword evidence="5" id="KW-1185">Reference proteome</keyword>
<feature type="transmembrane region" description="Helical" evidence="1">
    <location>
        <begin position="284"/>
        <end position="302"/>
    </location>
</feature>
<proteinExistence type="predicted"/>
<feature type="transmembrane region" description="Helical" evidence="1">
    <location>
        <begin position="58"/>
        <end position="79"/>
    </location>
</feature>
<dbReference type="Pfam" id="PF01757">
    <property type="entry name" value="Acyl_transf_3"/>
    <property type="match status" value="1"/>
</dbReference>
<keyword evidence="1" id="KW-1133">Transmembrane helix</keyword>
<keyword evidence="1" id="KW-0812">Transmembrane</keyword>
<feature type="domain" description="Acyltransferase 3" evidence="2">
    <location>
        <begin position="32"/>
        <end position="362"/>
    </location>
</feature>
<feature type="transmembrane region" description="Helical" evidence="1">
    <location>
        <begin position="386"/>
        <end position="405"/>
    </location>
</feature>
<dbReference type="RefSeq" id="WP_311343856.1">
    <property type="nucleotide sequence ID" value="NZ_JAVREI010000001.1"/>
</dbReference>
<dbReference type="PANTHER" id="PTHR23028">
    <property type="entry name" value="ACETYLTRANSFERASE"/>
    <property type="match status" value="1"/>
</dbReference>
<feature type="domain" description="SGNH" evidence="3">
    <location>
        <begin position="467"/>
        <end position="701"/>
    </location>
</feature>
<dbReference type="GO" id="GO:0016746">
    <property type="term" value="F:acyltransferase activity"/>
    <property type="evidence" value="ECO:0007669"/>
    <property type="project" value="UniProtKB-KW"/>
</dbReference>
<dbReference type="EC" id="2.3.1.-" evidence="4"/>
<accession>A0ABU2K4D7</accession>
<gene>
    <name evidence="4" type="ORF">RM425_03950</name>
</gene>
<dbReference type="Proteomes" id="UP001183222">
    <property type="component" value="Unassembled WGS sequence"/>
</dbReference>
<sequence length="713" mass="75493">MTLLIGTATAVAPPAPVSPARTAAPAGATFRADIQGLRAVAVGLVVLYHLWPNRLTGGFVGVDVFFVISGFLITSHLWMHPPGSARDLAQFWARRVRRLLPASLLVLAATAVATRVVAPETQWAATAREIIASALYVQNWQLASTSVDYLLAGAAASPVQHFWSLSVEEQFYLLWPVFILLMAGLAAWTGLSLRVVGGGGVALLVVASLAYSIHATATEPAAAYFVTPARIWEMAAGGLLALAISGRSTRMGTGRARIGLAWLGYATIGFAALTYSAATPFPGVAALLPVLGAVAVLAAAAPEGRFGPGRVLHRRPVQGLGDWSYSVYLWHWPLIVLLPHVSGGHLGRLDKVTVLVLSVVLAGVTKRLVEDRWRNGRRGAPLRRTFAVAAAGMAVVLAVGAVQLAEVSRNESQAREELLQAISGGDPCFGAAAMAPDAGCGTTDAGQVVPAPAHALDDRSEAYGRNCFTSAPFTELRQCVFGDPDGDVSIALVGNSHAGHWLPALQTIAERRSWRITTFLASECTISTTPVQWDSERKTEGCLDRSARVVDQTVDGDFDLVVVSERNGRPAVGHDAADSHDQWVKGYRGPVAAWSAADLPVLVLHDTATPGATLSSVPDCIAANPEDFETCSGPRGRWVPEDPLVQAAREQRDEDIAAVDLNDMLCEETTCHSVIGGVLVYYDASHMTATFSRTLAPYLEPALAEALAGAGRR</sequence>
<organism evidence="4 5">
    <name type="scientific">Blastococcus goldschmidtiae</name>
    <dbReference type="NCBI Taxonomy" id="3075546"/>
    <lineage>
        <taxon>Bacteria</taxon>
        <taxon>Bacillati</taxon>
        <taxon>Actinomycetota</taxon>
        <taxon>Actinomycetes</taxon>
        <taxon>Geodermatophilales</taxon>
        <taxon>Geodermatophilaceae</taxon>
        <taxon>Blastococcus</taxon>
    </lineage>
</organism>
<evidence type="ECO:0000259" key="2">
    <source>
        <dbReference type="Pfam" id="PF01757"/>
    </source>
</evidence>
<feature type="transmembrane region" description="Helical" evidence="1">
    <location>
        <begin position="99"/>
        <end position="118"/>
    </location>
</feature>
<feature type="transmembrane region" description="Helical" evidence="1">
    <location>
        <begin position="221"/>
        <end position="244"/>
    </location>
</feature>
<feature type="transmembrane region" description="Helical" evidence="1">
    <location>
        <begin position="195"/>
        <end position="215"/>
    </location>
</feature>
<dbReference type="PANTHER" id="PTHR23028:SF53">
    <property type="entry name" value="ACYL_TRANSF_3 DOMAIN-CONTAINING PROTEIN"/>
    <property type="match status" value="1"/>
</dbReference>
<evidence type="ECO:0000256" key="1">
    <source>
        <dbReference type="SAM" id="Phobius"/>
    </source>
</evidence>
<evidence type="ECO:0000313" key="5">
    <source>
        <dbReference type="Proteomes" id="UP001183222"/>
    </source>
</evidence>